<comment type="caution">
    <text evidence="8">The sequence shown here is derived from an EMBL/GenBank/DDBJ whole genome shotgun (WGS) entry which is preliminary data.</text>
</comment>
<accession>A0AAW1RJ54</accession>
<dbReference type="PANTHER" id="PTHR10894:SF1">
    <property type="entry name" value="NUCLEOLAR PROTEIN 58"/>
    <property type="match status" value="1"/>
</dbReference>
<keyword evidence="4" id="KW-0539">Nucleus</keyword>
<dbReference type="PROSITE" id="PS51358">
    <property type="entry name" value="NOP"/>
    <property type="match status" value="1"/>
</dbReference>
<dbReference type="GO" id="GO:0030515">
    <property type="term" value="F:snoRNA binding"/>
    <property type="evidence" value="ECO:0007669"/>
    <property type="project" value="InterPro"/>
</dbReference>
<dbReference type="InterPro" id="IPR045056">
    <property type="entry name" value="Nop56/Nop58"/>
</dbReference>
<dbReference type="SUPFAM" id="SSF89124">
    <property type="entry name" value="Nop domain"/>
    <property type="match status" value="1"/>
</dbReference>
<dbReference type="Gene3D" id="1.10.246.90">
    <property type="entry name" value="Nop domain"/>
    <property type="match status" value="1"/>
</dbReference>
<evidence type="ECO:0000256" key="3">
    <source>
        <dbReference type="ARBA" id="ARBA00022517"/>
    </source>
</evidence>
<dbReference type="Pfam" id="PF01798">
    <property type="entry name" value="Nop"/>
    <property type="match status" value="1"/>
</dbReference>
<dbReference type="Proteomes" id="UP001445335">
    <property type="component" value="Unassembled WGS sequence"/>
</dbReference>
<feature type="compositionally biased region" description="Low complexity" evidence="6">
    <location>
        <begin position="462"/>
        <end position="484"/>
    </location>
</feature>
<feature type="region of interest" description="Disordered" evidence="6">
    <location>
        <begin position="404"/>
        <end position="553"/>
    </location>
</feature>
<keyword evidence="3" id="KW-0690">Ribosome biogenesis</keyword>
<dbReference type="PANTHER" id="PTHR10894">
    <property type="entry name" value="NUCLEOLAR PROTEIN 5 NUCLEOLAR PROTEIN NOP5 NOP58"/>
    <property type="match status" value="1"/>
</dbReference>
<dbReference type="InterPro" id="IPR012976">
    <property type="entry name" value="NOSIC"/>
</dbReference>
<comment type="similarity">
    <text evidence="2">Belongs to the NOP5/NOP56 family.</text>
</comment>
<sequence>MLLLFETAAGFALFKVLKEGKLKETENLYKDFESLDTAEKVVKLKSFSKFENTTDALAAATALVDSKLSKGLKRFLKKNAEGDTLAVMDSKLGSIIKEKLGISCTASSAIMELTRGIRSQLEGLISGLGAQDLTPMSLGLSHSLSRYKLKFSPDKVDTMIVQAIGLLDDLDKELNTYAMRVREWYGWHFPEMSKIVSDNVVYAKVVKLMGTRERAAELDFSGVALEEEVEAELKEAAVISMGTEISEADLLNIMALCDQVVALAEYRAQLFDYLRSRMTAIAPNLTVLVGELVGARLIAHAGSLLNLAKQPASTVQILGAEKALFRALKTKHETPKYGLIYHASLIGQSQPKFKGKISRVLAAKCSLSIRVDALGEHTDAHVGLEGREKVEARLRQLEGRLLANDSAKPRGKPDLAKYDPGRQGGAGAALLTSPAAYNPAADVNATAGKEERKKKKKRSADEAAAAAPALAADGAAAEAGAAAEPAEDAPLKKKKKKVKAENGAAAAAATAAPTPMLNGGTEETVKKKSKKAAAADGEAPKAKKVKKSKVAEA</sequence>
<dbReference type="InterPro" id="IPR036070">
    <property type="entry name" value="Nop_dom_sf"/>
</dbReference>
<feature type="compositionally biased region" description="Basic residues" evidence="6">
    <location>
        <begin position="542"/>
        <end position="553"/>
    </location>
</feature>
<proteinExistence type="inferred from homology"/>
<comment type="function">
    <text evidence="5">Required for 60S ribosomal subunit biogenesis.</text>
</comment>
<dbReference type="InterPro" id="IPR042239">
    <property type="entry name" value="Nop_C"/>
</dbReference>
<evidence type="ECO:0000256" key="1">
    <source>
        <dbReference type="ARBA" id="ARBA00004604"/>
    </source>
</evidence>
<evidence type="ECO:0000313" key="9">
    <source>
        <dbReference type="Proteomes" id="UP001445335"/>
    </source>
</evidence>
<evidence type="ECO:0000259" key="7">
    <source>
        <dbReference type="PROSITE" id="PS51358"/>
    </source>
</evidence>
<evidence type="ECO:0000256" key="2">
    <source>
        <dbReference type="ARBA" id="ARBA00009211"/>
    </source>
</evidence>
<evidence type="ECO:0000256" key="6">
    <source>
        <dbReference type="SAM" id="MobiDB-lite"/>
    </source>
</evidence>
<evidence type="ECO:0000256" key="4">
    <source>
        <dbReference type="ARBA" id="ARBA00023242"/>
    </source>
</evidence>
<name>A0AAW1RJ54_9CHLO</name>
<dbReference type="FunFam" id="1.10.246.90:FF:000004">
    <property type="entry name" value="Nucleolar protein 58"/>
    <property type="match status" value="1"/>
</dbReference>
<dbReference type="GO" id="GO:0042254">
    <property type="term" value="P:ribosome biogenesis"/>
    <property type="evidence" value="ECO:0007669"/>
    <property type="project" value="UniProtKB-KW"/>
</dbReference>
<dbReference type="AlphaFoldDB" id="A0AAW1RJ54"/>
<dbReference type="SMART" id="SM00931">
    <property type="entry name" value="NOSIC"/>
    <property type="match status" value="1"/>
</dbReference>
<dbReference type="GO" id="GO:0031428">
    <property type="term" value="C:box C/D methylation guide snoRNP complex"/>
    <property type="evidence" value="ECO:0007669"/>
    <property type="project" value="InterPro"/>
</dbReference>
<dbReference type="Gene3D" id="1.10.287.4070">
    <property type="match status" value="1"/>
</dbReference>
<keyword evidence="9" id="KW-1185">Reference proteome</keyword>
<organism evidence="8 9">
    <name type="scientific">Elliptochloris bilobata</name>
    <dbReference type="NCBI Taxonomy" id="381761"/>
    <lineage>
        <taxon>Eukaryota</taxon>
        <taxon>Viridiplantae</taxon>
        <taxon>Chlorophyta</taxon>
        <taxon>core chlorophytes</taxon>
        <taxon>Trebouxiophyceae</taxon>
        <taxon>Trebouxiophyceae incertae sedis</taxon>
        <taxon>Elliptochloris clade</taxon>
        <taxon>Elliptochloris</taxon>
    </lineage>
</organism>
<reference evidence="8 9" key="1">
    <citation type="journal article" date="2024" name="Nat. Commun.">
        <title>Phylogenomics reveals the evolutionary origins of lichenization in chlorophyte algae.</title>
        <authorList>
            <person name="Puginier C."/>
            <person name="Libourel C."/>
            <person name="Otte J."/>
            <person name="Skaloud P."/>
            <person name="Haon M."/>
            <person name="Grisel S."/>
            <person name="Petersen M."/>
            <person name="Berrin J.G."/>
            <person name="Delaux P.M."/>
            <person name="Dal Grande F."/>
            <person name="Keller J."/>
        </authorList>
    </citation>
    <scope>NUCLEOTIDE SEQUENCE [LARGE SCALE GENOMIC DNA]</scope>
    <source>
        <strain evidence="8 9">SAG 245.80</strain>
    </source>
</reference>
<dbReference type="GO" id="GO:0032040">
    <property type="term" value="C:small-subunit processome"/>
    <property type="evidence" value="ECO:0007669"/>
    <property type="project" value="InterPro"/>
</dbReference>
<dbReference type="FunFam" id="1.10.287.4070:FF:000001">
    <property type="entry name" value="Probable Nucleolar protein 58"/>
    <property type="match status" value="1"/>
</dbReference>
<feature type="compositionally biased region" description="Low complexity" evidence="6">
    <location>
        <begin position="501"/>
        <end position="513"/>
    </location>
</feature>
<feature type="compositionally biased region" description="Basic and acidic residues" evidence="6">
    <location>
        <begin position="407"/>
        <end position="420"/>
    </location>
</feature>
<dbReference type="Pfam" id="PF08156">
    <property type="entry name" value="NOP5NT"/>
    <property type="match status" value="1"/>
</dbReference>
<dbReference type="InterPro" id="IPR002687">
    <property type="entry name" value="Nop_dom"/>
</dbReference>
<dbReference type="InterPro" id="IPR012974">
    <property type="entry name" value="NOP58/56_N"/>
</dbReference>
<dbReference type="EMBL" id="JALJOU010000034">
    <property type="protein sequence ID" value="KAK9834075.1"/>
    <property type="molecule type" value="Genomic_DNA"/>
</dbReference>
<evidence type="ECO:0000256" key="5">
    <source>
        <dbReference type="ARBA" id="ARBA00058481"/>
    </source>
</evidence>
<gene>
    <name evidence="8" type="ORF">WJX81_008192</name>
</gene>
<protein>
    <recommendedName>
        <fullName evidence="7">Nop domain-containing protein</fullName>
    </recommendedName>
</protein>
<feature type="domain" description="Nop" evidence="7">
    <location>
        <begin position="281"/>
        <end position="399"/>
    </location>
</feature>
<comment type="subcellular location">
    <subcellularLocation>
        <location evidence="1">Nucleus</location>
        <location evidence="1">Nucleolus</location>
    </subcellularLocation>
</comment>
<evidence type="ECO:0000313" key="8">
    <source>
        <dbReference type="EMBL" id="KAK9834075.1"/>
    </source>
</evidence>